<evidence type="ECO:0000256" key="1">
    <source>
        <dbReference type="SAM" id="SignalP"/>
    </source>
</evidence>
<feature type="chain" id="PRO_5004022514" description="Cna B-type domain-containing protein" evidence="1">
    <location>
        <begin position="26"/>
        <end position="824"/>
    </location>
</feature>
<feature type="domain" description="CNA-B" evidence="2">
    <location>
        <begin position="447"/>
        <end position="534"/>
    </location>
</feature>
<dbReference type="EMBL" id="AGEJ01000003">
    <property type="protein sequence ID" value="EMD17558.1"/>
    <property type="molecule type" value="Genomic_DNA"/>
</dbReference>
<dbReference type="Gene3D" id="2.60.40.1140">
    <property type="entry name" value="Collagen-binding surface protein Cna, B-type domain"/>
    <property type="match status" value="5"/>
</dbReference>
<evidence type="ECO:0000259" key="3">
    <source>
        <dbReference type="Pfam" id="PF17802"/>
    </source>
</evidence>
<keyword evidence="5" id="KW-1185">Reference proteome</keyword>
<accession>M2NH61</accession>
<gene>
    <name evidence="4" type="ORF">HMPREF9943_00178</name>
</gene>
<reference evidence="4 5" key="1">
    <citation type="submission" date="2013-02" db="EMBL/GenBank/DDBJ databases">
        <title>The Genome Sequence of Lactobacillus catenaformis F0143.</title>
        <authorList>
            <consortium name="The Broad Institute Genome Sequencing Platform"/>
            <person name="Earl A."/>
            <person name="Ward D."/>
            <person name="Feldgarden M."/>
            <person name="Gevers D."/>
            <person name="Izard J."/>
            <person name="Blanton J.M."/>
            <person name="Mathney J."/>
            <person name="Dewhirst F.E."/>
            <person name="Young S.K."/>
            <person name="Zeng Q."/>
            <person name="Gargeya S."/>
            <person name="Fitzgerald M."/>
            <person name="Haas B."/>
            <person name="Abouelleil A."/>
            <person name="Alvarado L."/>
            <person name="Arachchi H.M."/>
            <person name="Berlin A."/>
            <person name="Chapman S.B."/>
            <person name="Gearin G."/>
            <person name="Goldberg J."/>
            <person name="Griggs A."/>
            <person name="Gujja S."/>
            <person name="Hansen M."/>
            <person name="Heiman D."/>
            <person name="Howarth C."/>
            <person name="Larimer J."/>
            <person name="Lui A."/>
            <person name="MacDonald P.J.P."/>
            <person name="McCowen C."/>
            <person name="Montmayeur A."/>
            <person name="Murphy C."/>
            <person name="Neiman D."/>
            <person name="Pearson M."/>
            <person name="Priest M."/>
            <person name="Roberts A."/>
            <person name="Saif S."/>
            <person name="Shea T."/>
            <person name="Sisk P."/>
            <person name="Stolte C."/>
            <person name="Sykes S."/>
            <person name="Wortman J."/>
            <person name="Nusbaum C."/>
            <person name="Birren B."/>
        </authorList>
    </citation>
    <scope>NUCLEOTIDE SEQUENCE [LARGE SCALE GENOMIC DNA]</scope>
    <source>
        <strain evidence="4 5">OT 569</strain>
    </source>
</reference>
<dbReference type="AlphaFoldDB" id="M2NH61"/>
<protein>
    <recommendedName>
        <fullName evidence="6">Cna B-type domain-containing protein</fullName>
    </recommendedName>
</protein>
<feature type="signal peptide" evidence="1">
    <location>
        <begin position="1"/>
        <end position="25"/>
    </location>
</feature>
<dbReference type="Pfam" id="PF17802">
    <property type="entry name" value="SpaA"/>
    <property type="match status" value="1"/>
</dbReference>
<dbReference type="CDD" id="cd00222">
    <property type="entry name" value="CollagenBindB"/>
    <property type="match status" value="5"/>
</dbReference>
<feature type="domain" description="CNA-B" evidence="2">
    <location>
        <begin position="720"/>
        <end position="801"/>
    </location>
</feature>
<evidence type="ECO:0000313" key="4">
    <source>
        <dbReference type="EMBL" id="EMD17558.1"/>
    </source>
</evidence>
<organism evidence="4 5">
    <name type="scientific">Eggerthia catenaformis OT 569 = DSM 20559</name>
    <dbReference type="NCBI Taxonomy" id="999415"/>
    <lineage>
        <taxon>Bacteria</taxon>
        <taxon>Bacillati</taxon>
        <taxon>Bacillota</taxon>
        <taxon>Erysipelotrichia</taxon>
        <taxon>Erysipelotrichales</taxon>
        <taxon>Coprobacillaceae</taxon>
        <taxon>Eggerthia</taxon>
    </lineage>
</organism>
<dbReference type="SUPFAM" id="SSF49478">
    <property type="entry name" value="Cna protein B-type domain"/>
    <property type="match status" value="6"/>
</dbReference>
<feature type="domain" description="CNA-B" evidence="2">
    <location>
        <begin position="354"/>
        <end position="438"/>
    </location>
</feature>
<dbReference type="eggNOG" id="COG4932">
    <property type="taxonomic scope" value="Bacteria"/>
</dbReference>
<keyword evidence="1" id="KW-0732">Signal</keyword>
<dbReference type="InterPro" id="IPR041033">
    <property type="entry name" value="SpaA_PFL_dom_1"/>
</dbReference>
<feature type="domain" description="CNA-B" evidence="2">
    <location>
        <begin position="542"/>
        <end position="622"/>
    </location>
</feature>
<dbReference type="Pfam" id="PF05738">
    <property type="entry name" value="Cna_B"/>
    <property type="match status" value="5"/>
</dbReference>
<name>M2NH61_9FIRM</name>
<feature type="domain" description="CNA-B" evidence="2">
    <location>
        <begin position="632"/>
        <end position="713"/>
    </location>
</feature>
<evidence type="ECO:0008006" key="6">
    <source>
        <dbReference type="Google" id="ProtNLM"/>
    </source>
</evidence>
<dbReference type="InterPro" id="IPR008454">
    <property type="entry name" value="Collagen-bd_Cna-like_B-typ_dom"/>
</dbReference>
<feature type="domain" description="SpaA-like prealbumin fold" evidence="3">
    <location>
        <begin position="259"/>
        <end position="333"/>
    </location>
</feature>
<dbReference type="Proteomes" id="UP000011758">
    <property type="component" value="Unassembled WGS sequence"/>
</dbReference>
<comment type="caution">
    <text evidence="4">The sequence shown here is derived from an EMBL/GenBank/DDBJ whole genome shotgun (WGS) entry which is preliminary data.</text>
</comment>
<dbReference type="RefSeq" id="WP_004801189.1">
    <property type="nucleotide sequence ID" value="NZ_KB446646.1"/>
</dbReference>
<evidence type="ECO:0000259" key="2">
    <source>
        <dbReference type="Pfam" id="PF05738"/>
    </source>
</evidence>
<dbReference type="InterPro" id="IPR013783">
    <property type="entry name" value="Ig-like_fold"/>
</dbReference>
<sequence length="824" mass="92586">MKKRLKNVILLMALVFSVLSFPVMAKEHSVDIVGSAGNGIFGCSLKVKSMDQLKRIKGIKVNGETFTKVSNKSDLNSGKRYVLSETDPDIFLSALKNKDKIEIITDSEKVTVTVKDANSYLKMHDSASIMYSKLENENTNTPDLEIESSEVNYSYNQLKLKFKKPNMAEKIKEVKVNGRSYTKKDSKLTPGDGFGYYFYIDPADNKIYLTNINNDDKVELITDKGITFFTAQKMGLMGTSGNNYKDVKFTPKSGGNNFSIKIHKKNENGKDLAGAKFEVVKAATGTVAGNITTDKNGNGHIDNLSKENYIIRETKAPLGYIKSDQEVEVKTSDFNDGSKEAVKEIVNKKEKTSVSGKKIWKDEDNRDGIRPKEIEVVLYANGYAIQNKTVEADADGNWNYKFDDLDKYDDDGNLIDYMVKEEAVAGYKATYNGFTITNEHKPETITIRGSKKWMDDNDKEKKRPNEVKVALYKGNKKIQETAATRLNNWEFKFENLPKNEKGKKIEYTVKEESTVGYTSSIKKVSEDVYEIVNTITGKLSIPVNKTWVGPKAPKALVKLFANGIEKQEAELNQGNNWSYIFENLDKYDGQGKKIVYTLKEESIQNYDSQITGDAETGFKVKNINTEKISIPVVKKWVGKPADSVTIKLLADGKEKIRAVLTKDSSWKDKFSNLPKYDDKDGHEIIYSISEVKVNGYNTGITGTARDGFTITNTITGKVSIPVTKVWAGKEGISATIRLYANNKEIKSTVLNKGNGWQYTFTNLEKYKNGHEIKYTIKEDPIENYKSEITGNEIKGFIVKNTNTEKVSVKGTKTWDDANNQDGKR</sequence>
<proteinExistence type="predicted"/>
<feature type="non-terminal residue" evidence="4">
    <location>
        <position position="824"/>
    </location>
</feature>
<dbReference type="Gene3D" id="2.60.40.10">
    <property type="entry name" value="Immunoglobulins"/>
    <property type="match status" value="1"/>
</dbReference>
<evidence type="ECO:0000313" key="5">
    <source>
        <dbReference type="Proteomes" id="UP000011758"/>
    </source>
</evidence>